<evidence type="ECO:0008006" key="5">
    <source>
        <dbReference type="Google" id="ProtNLM"/>
    </source>
</evidence>
<dbReference type="eggNOG" id="ENOG50338TW">
    <property type="taxonomic scope" value="Bacteria"/>
</dbReference>
<proteinExistence type="predicted"/>
<dbReference type="KEGG" id="cpat:CLPA_c34670"/>
<dbReference type="GeneID" id="93075565"/>
<evidence type="ECO:0000313" key="2">
    <source>
        <dbReference type="EMBL" id="KRU14459.1"/>
    </source>
</evidence>
<dbReference type="KEGG" id="cpae:CPAST_c34670"/>
<dbReference type="RefSeq" id="WP_003445962.1">
    <property type="nucleotide sequence ID" value="NZ_ANZB01000008.1"/>
</dbReference>
<evidence type="ECO:0000313" key="3">
    <source>
        <dbReference type="Proteomes" id="UP000028042"/>
    </source>
</evidence>
<reference evidence="2 3" key="3">
    <citation type="journal article" name="Genome Announc.">
        <title>Improved Draft Genome Sequence of Clostridium pasteurianum Strain ATCC 6013 (DSM 525) Using a Hybrid Next-Generation Sequencing Approach.</title>
        <authorList>
            <person name="Pyne M.E."/>
            <person name="Utturkar S."/>
            <person name="Brown S.D."/>
            <person name="Moo-Young M."/>
            <person name="Chung D.A."/>
            <person name="Chou C.P."/>
        </authorList>
    </citation>
    <scope>NUCLEOTIDE SEQUENCE [LARGE SCALE GENOMIC DNA]</scope>
    <source>
        <strain evidence="2 3">ATCC 6013</strain>
    </source>
</reference>
<reference evidence="2" key="2">
    <citation type="submission" date="2015-10" db="EMBL/GenBank/DDBJ databases">
        <title>Improved Draft Genome Sequence of Clostridium pasteurianum Strain ATCC 6013 (DSM 525) Using a Hybrid Next-Generation Sequencing Approach.</title>
        <authorList>
            <person name="Pyne M.E."/>
            <person name="Utturkar S.M."/>
            <person name="Brown S.D."/>
            <person name="Moo-Young M."/>
            <person name="Chung D.A."/>
            <person name="Chou P.C."/>
        </authorList>
    </citation>
    <scope>NUCLEOTIDE SEQUENCE</scope>
    <source>
        <strain evidence="2">ATCC 6013</strain>
    </source>
</reference>
<reference evidence="1 4" key="1">
    <citation type="journal article" date="2015" name="Genome Announc.">
        <title>Complete Genome Sequence of the Nitrogen-Fixing and Solvent-Producing Clostridium pasteurianum DSM 525.</title>
        <authorList>
            <person name="Poehlein A."/>
            <person name="Grosse-Honebrink A."/>
            <person name="Zhang Y."/>
            <person name="Minton N.P."/>
            <person name="Daniel R."/>
        </authorList>
    </citation>
    <scope>NUCLEOTIDE SEQUENCE [LARGE SCALE GENOMIC DNA]</scope>
    <source>
        <strain evidence="1">DSM 525</strain>
        <strain evidence="4">DSM 525 / ATCC 6013</strain>
    </source>
</reference>
<name>A0A0H3JAG5_CLOPA</name>
<accession>A0A0H3JAG5</accession>
<dbReference type="EMBL" id="JPGY02000001">
    <property type="protein sequence ID" value="KRU14459.1"/>
    <property type="molecule type" value="Genomic_DNA"/>
</dbReference>
<dbReference type="PATRIC" id="fig|1262449.3.peg.2590"/>
<dbReference type="Proteomes" id="UP000030905">
    <property type="component" value="Chromosome"/>
</dbReference>
<dbReference type="EMBL" id="CP009268">
    <property type="protein sequence ID" value="AJA53516.1"/>
    <property type="molecule type" value="Genomic_DNA"/>
</dbReference>
<dbReference type="Proteomes" id="UP000028042">
    <property type="component" value="Unassembled WGS sequence"/>
</dbReference>
<evidence type="ECO:0000313" key="1">
    <source>
        <dbReference type="EMBL" id="AJA53516.1"/>
    </source>
</evidence>
<gene>
    <name evidence="1" type="ORF">CLPA_c34670</name>
    <name evidence="2" type="ORF">CP6013_03717</name>
</gene>
<dbReference type="AlphaFoldDB" id="A0A0H3JAG5"/>
<organism evidence="1 4">
    <name type="scientific">Clostridium pasteurianum DSM 525 = ATCC 6013</name>
    <dbReference type="NCBI Taxonomy" id="1262449"/>
    <lineage>
        <taxon>Bacteria</taxon>
        <taxon>Bacillati</taxon>
        <taxon>Bacillota</taxon>
        <taxon>Clostridia</taxon>
        <taxon>Eubacteriales</taxon>
        <taxon>Clostridiaceae</taxon>
        <taxon>Clostridium</taxon>
    </lineage>
</organism>
<protein>
    <recommendedName>
        <fullName evidence="5">Phage tail assembly chaperone protein, TAC</fullName>
    </recommendedName>
</protein>
<sequence length="113" mass="12634">MGVKGKELKTIKNDMQTIEVGGKTYPIVFDFNVLSELEDIYGDVSKAFEDLEKVKIKAIRALVYSLIKVEDEEITLKDVGKMLDMDFINKFVEKAGIALNNDMPEVTTGNVGE</sequence>
<keyword evidence="4" id="KW-1185">Reference proteome</keyword>
<evidence type="ECO:0000313" key="4">
    <source>
        <dbReference type="Proteomes" id="UP000030905"/>
    </source>
</evidence>